<dbReference type="PANTHER" id="PTHR48111:SF36">
    <property type="entry name" value="TRANSCRIPTIONAL REGULATORY PROTEIN CUTR"/>
    <property type="match status" value="1"/>
</dbReference>
<feature type="domain" description="OmpR/PhoB-type" evidence="5">
    <location>
        <begin position="124"/>
        <end position="222"/>
    </location>
</feature>
<dbReference type="RefSeq" id="WP_394830465.1">
    <property type="nucleotide sequence ID" value="NZ_CP089929.1"/>
</dbReference>
<dbReference type="PANTHER" id="PTHR48111">
    <property type="entry name" value="REGULATOR OF RPOS"/>
    <property type="match status" value="1"/>
</dbReference>
<name>A0ABZ2KQD1_9BACT</name>
<keyword evidence="1 3" id="KW-0238">DNA-binding</keyword>
<evidence type="ECO:0000259" key="5">
    <source>
        <dbReference type="PROSITE" id="PS51755"/>
    </source>
</evidence>
<dbReference type="Gene3D" id="1.10.10.10">
    <property type="entry name" value="Winged helix-like DNA-binding domain superfamily/Winged helix DNA-binding domain"/>
    <property type="match status" value="1"/>
</dbReference>
<gene>
    <name evidence="6" type="ORF">LVJ94_28565</name>
</gene>
<keyword evidence="7" id="KW-1185">Reference proteome</keyword>
<dbReference type="SMART" id="SM00862">
    <property type="entry name" value="Trans_reg_C"/>
    <property type="match status" value="1"/>
</dbReference>
<dbReference type="SUPFAM" id="SSF52172">
    <property type="entry name" value="CheY-like"/>
    <property type="match status" value="1"/>
</dbReference>
<proteinExistence type="predicted"/>
<protein>
    <submittedName>
        <fullName evidence="6">Response regulator transcription factor</fullName>
    </submittedName>
</protein>
<reference evidence="6" key="1">
    <citation type="submission" date="2021-12" db="EMBL/GenBank/DDBJ databases">
        <title>Discovery of the Pendulisporaceae a myxobacterial family with distinct sporulation behavior and unique specialized metabolism.</title>
        <authorList>
            <person name="Garcia R."/>
            <person name="Popoff A."/>
            <person name="Bader C.D."/>
            <person name="Loehr J."/>
            <person name="Walesch S."/>
            <person name="Walt C."/>
            <person name="Boldt J."/>
            <person name="Bunk B."/>
            <person name="Haeckl F.J.F.P.J."/>
            <person name="Gunesch A.P."/>
            <person name="Birkelbach J."/>
            <person name="Nuebel U."/>
            <person name="Pietschmann T."/>
            <person name="Bach T."/>
            <person name="Mueller R."/>
        </authorList>
    </citation>
    <scope>NUCLEOTIDE SEQUENCE</scope>
    <source>
        <strain evidence="6">MSr11367</strain>
    </source>
</reference>
<dbReference type="CDD" id="cd19935">
    <property type="entry name" value="REC_OmpR_CusR-like"/>
    <property type="match status" value="1"/>
</dbReference>
<feature type="modified residue" description="4-aspartylphosphate" evidence="2">
    <location>
        <position position="51"/>
    </location>
</feature>
<keyword evidence="2" id="KW-0597">Phosphoprotein</keyword>
<evidence type="ECO:0000313" key="7">
    <source>
        <dbReference type="Proteomes" id="UP001374803"/>
    </source>
</evidence>
<dbReference type="Pfam" id="PF00486">
    <property type="entry name" value="Trans_reg_C"/>
    <property type="match status" value="1"/>
</dbReference>
<dbReference type="CDD" id="cd00383">
    <property type="entry name" value="trans_reg_C"/>
    <property type="match status" value="1"/>
</dbReference>
<evidence type="ECO:0000259" key="4">
    <source>
        <dbReference type="PROSITE" id="PS50110"/>
    </source>
</evidence>
<dbReference type="Pfam" id="PF00072">
    <property type="entry name" value="Response_reg"/>
    <property type="match status" value="1"/>
</dbReference>
<dbReference type="InterPro" id="IPR036388">
    <property type="entry name" value="WH-like_DNA-bd_sf"/>
</dbReference>
<dbReference type="PROSITE" id="PS51755">
    <property type="entry name" value="OMPR_PHOB"/>
    <property type="match status" value="1"/>
</dbReference>
<dbReference type="SMART" id="SM00448">
    <property type="entry name" value="REC"/>
    <property type="match status" value="1"/>
</dbReference>
<organism evidence="6 7">
    <name type="scientific">Pendulispora rubella</name>
    <dbReference type="NCBI Taxonomy" id="2741070"/>
    <lineage>
        <taxon>Bacteria</taxon>
        <taxon>Pseudomonadati</taxon>
        <taxon>Myxococcota</taxon>
        <taxon>Myxococcia</taxon>
        <taxon>Myxococcales</taxon>
        <taxon>Sorangiineae</taxon>
        <taxon>Pendulisporaceae</taxon>
        <taxon>Pendulispora</taxon>
    </lineage>
</organism>
<accession>A0ABZ2KQD1</accession>
<dbReference type="Gene3D" id="3.40.50.2300">
    <property type="match status" value="1"/>
</dbReference>
<dbReference type="PROSITE" id="PS50110">
    <property type="entry name" value="RESPONSE_REGULATORY"/>
    <property type="match status" value="1"/>
</dbReference>
<dbReference type="InterPro" id="IPR011006">
    <property type="entry name" value="CheY-like_superfamily"/>
</dbReference>
<dbReference type="InterPro" id="IPR001789">
    <property type="entry name" value="Sig_transdc_resp-reg_receiver"/>
</dbReference>
<dbReference type="InterPro" id="IPR039420">
    <property type="entry name" value="WalR-like"/>
</dbReference>
<dbReference type="Proteomes" id="UP001374803">
    <property type="component" value="Chromosome"/>
</dbReference>
<feature type="domain" description="Response regulatory" evidence="4">
    <location>
        <begin position="2"/>
        <end position="116"/>
    </location>
</feature>
<evidence type="ECO:0000256" key="1">
    <source>
        <dbReference type="ARBA" id="ARBA00023125"/>
    </source>
</evidence>
<evidence type="ECO:0000256" key="2">
    <source>
        <dbReference type="PROSITE-ProRule" id="PRU00169"/>
    </source>
</evidence>
<dbReference type="InterPro" id="IPR001867">
    <property type="entry name" value="OmpR/PhoB-type_DNA-bd"/>
</dbReference>
<sequence>MRILIVEDETRLADALATGLRAEGFSVEVARDGADGLERARDGSYAAIVLDLLLPEKNGYEICEALRAEQIWTPILMLTAKDGEYDEAEALDTGADDFLSKPFSYVVLVARLRALIRRGSVARPAKLSVGDLTLDPATREVRRGNDPITLTPREFALVEALMRRGGHVITKQQLLADVWGEEFGGDPNLVEVYVRYVRRKVDEPFGRRTLQTVRGVGYRMVADP</sequence>
<dbReference type="EMBL" id="CP089983">
    <property type="protein sequence ID" value="WXB00863.1"/>
    <property type="molecule type" value="Genomic_DNA"/>
</dbReference>
<evidence type="ECO:0000256" key="3">
    <source>
        <dbReference type="PROSITE-ProRule" id="PRU01091"/>
    </source>
</evidence>
<evidence type="ECO:0000313" key="6">
    <source>
        <dbReference type="EMBL" id="WXB00863.1"/>
    </source>
</evidence>
<feature type="DNA-binding region" description="OmpR/PhoB-type" evidence="3">
    <location>
        <begin position="124"/>
        <end position="222"/>
    </location>
</feature>